<dbReference type="PROSITE" id="PS51529">
    <property type="entry name" value="CYSTATIN_FETUIN_A"/>
    <property type="match status" value="2"/>
</dbReference>
<comment type="subcellular location">
    <subcellularLocation>
        <location evidence="1">Secreted</location>
    </subcellularLocation>
</comment>
<gene>
    <name evidence="8" type="ORF">XELAEV_18029649mg</name>
</gene>
<reference evidence="9" key="1">
    <citation type="journal article" date="2016" name="Nature">
        <title>Genome evolution in the allotetraploid frog Xenopus laevis.</title>
        <authorList>
            <person name="Session A.M."/>
            <person name="Uno Y."/>
            <person name="Kwon T."/>
            <person name="Chapman J.A."/>
            <person name="Toyoda A."/>
            <person name="Takahashi S."/>
            <person name="Fukui A."/>
            <person name="Hikosaka A."/>
            <person name="Suzuki A."/>
            <person name="Kondo M."/>
            <person name="van Heeringen S.J."/>
            <person name="Quigley I."/>
            <person name="Heinz S."/>
            <person name="Ogino H."/>
            <person name="Ochi H."/>
            <person name="Hellsten U."/>
            <person name="Lyons J.B."/>
            <person name="Simakov O."/>
            <person name="Putnam N."/>
            <person name="Stites J."/>
            <person name="Kuroki Y."/>
            <person name="Tanaka T."/>
            <person name="Michiue T."/>
            <person name="Watanabe M."/>
            <person name="Bogdanovic O."/>
            <person name="Lister R."/>
            <person name="Georgiou G."/>
            <person name="Paranjpe S.S."/>
            <person name="van Kruijsbergen I."/>
            <person name="Shu S."/>
            <person name="Carlson J."/>
            <person name="Kinoshita T."/>
            <person name="Ohta Y."/>
            <person name="Mawaribuchi S."/>
            <person name="Jenkins J."/>
            <person name="Grimwood J."/>
            <person name="Schmutz J."/>
            <person name="Mitros T."/>
            <person name="Mozaffari S.V."/>
            <person name="Suzuki Y."/>
            <person name="Haramoto Y."/>
            <person name="Yamamoto T.S."/>
            <person name="Takagi C."/>
            <person name="Heald R."/>
            <person name="Miller K."/>
            <person name="Haudenschild C."/>
            <person name="Kitzman J."/>
            <person name="Nakayama T."/>
            <person name="Izutsu Y."/>
            <person name="Robert J."/>
            <person name="Fortriede J."/>
            <person name="Burns K."/>
            <person name="Lotay V."/>
            <person name="Karimi K."/>
            <person name="Yasuoka Y."/>
            <person name="Dichmann D.S."/>
            <person name="Flajnik M.F."/>
            <person name="Houston D.W."/>
            <person name="Shendure J."/>
            <person name="DuPasquier L."/>
            <person name="Vize P.D."/>
            <person name="Zorn A.M."/>
            <person name="Ito M."/>
            <person name="Marcotte E.M."/>
            <person name="Wallingford J.B."/>
            <person name="Ito Y."/>
            <person name="Asashima M."/>
            <person name="Ueno N."/>
            <person name="Matsuda Y."/>
            <person name="Veenstra G.J."/>
            <person name="Fujiyama A."/>
            <person name="Harland R.M."/>
            <person name="Taira M."/>
            <person name="Rokhsar D.S."/>
        </authorList>
    </citation>
    <scope>NUCLEOTIDE SEQUENCE [LARGE SCALE GENOMIC DNA]</scope>
    <source>
        <strain evidence="9">J</strain>
    </source>
</reference>
<dbReference type="InterPro" id="IPR046350">
    <property type="entry name" value="Cystatin_sf"/>
</dbReference>
<keyword evidence="5" id="KW-1015">Disulfide bond</keyword>
<dbReference type="Proteomes" id="UP000694892">
    <property type="component" value="Chromosome 5S"/>
</dbReference>
<accession>A0A974CTW0</accession>
<evidence type="ECO:0000256" key="6">
    <source>
        <dbReference type="ARBA" id="ARBA00023180"/>
    </source>
</evidence>
<feature type="domain" description="Cystatin fetuin-A-type" evidence="7">
    <location>
        <begin position="160"/>
        <end position="270"/>
    </location>
</feature>
<dbReference type="Gene3D" id="3.10.450.10">
    <property type="match status" value="2"/>
</dbReference>
<dbReference type="PANTHER" id="PTHR13814">
    <property type="entry name" value="FETUIN"/>
    <property type="match status" value="1"/>
</dbReference>
<feature type="domain" description="Cystatin fetuin-A-type" evidence="7">
    <location>
        <begin position="40"/>
        <end position="149"/>
    </location>
</feature>
<evidence type="ECO:0000256" key="1">
    <source>
        <dbReference type="ARBA" id="ARBA00004613"/>
    </source>
</evidence>
<dbReference type="SMART" id="SM00043">
    <property type="entry name" value="CY"/>
    <property type="match status" value="2"/>
</dbReference>
<dbReference type="GO" id="GO:0072562">
    <property type="term" value="C:blood microparticle"/>
    <property type="evidence" value="ECO:0007669"/>
    <property type="project" value="TreeGrafter"/>
</dbReference>
<proteinExistence type="predicted"/>
<dbReference type="FunFam" id="3.10.450.10:FF:000002">
    <property type="entry name" value="Kininogen 1"/>
    <property type="match status" value="1"/>
</dbReference>
<dbReference type="InterPro" id="IPR050735">
    <property type="entry name" value="Kininogen_Fetuin_HRG"/>
</dbReference>
<name>A0A974CTW0_XENLA</name>
<dbReference type="GO" id="GO:0031012">
    <property type="term" value="C:extracellular matrix"/>
    <property type="evidence" value="ECO:0007669"/>
    <property type="project" value="TreeGrafter"/>
</dbReference>
<evidence type="ECO:0000256" key="4">
    <source>
        <dbReference type="ARBA" id="ARBA00022737"/>
    </source>
</evidence>
<dbReference type="Pfam" id="PF00031">
    <property type="entry name" value="Cystatin"/>
    <property type="match status" value="2"/>
</dbReference>
<evidence type="ECO:0000256" key="5">
    <source>
        <dbReference type="ARBA" id="ARBA00023157"/>
    </source>
</evidence>
<keyword evidence="4" id="KW-0677">Repeat</keyword>
<dbReference type="InterPro" id="IPR000010">
    <property type="entry name" value="Cystatin_dom"/>
</dbReference>
<keyword evidence="2" id="KW-0964">Secreted</keyword>
<dbReference type="InterPro" id="IPR025760">
    <property type="entry name" value="Cystatin_Fetuin_A"/>
</dbReference>
<organism evidence="8 9">
    <name type="scientific">Xenopus laevis</name>
    <name type="common">African clawed frog</name>
    <dbReference type="NCBI Taxonomy" id="8355"/>
    <lineage>
        <taxon>Eukaryota</taxon>
        <taxon>Metazoa</taxon>
        <taxon>Chordata</taxon>
        <taxon>Craniata</taxon>
        <taxon>Vertebrata</taxon>
        <taxon>Euteleostomi</taxon>
        <taxon>Amphibia</taxon>
        <taxon>Batrachia</taxon>
        <taxon>Anura</taxon>
        <taxon>Pipoidea</taxon>
        <taxon>Pipidae</taxon>
        <taxon>Xenopodinae</taxon>
        <taxon>Xenopus</taxon>
        <taxon>Xenopus</taxon>
    </lineage>
</organism>
<evidence type="ECO:0000259" key="7">
    <source>
        <dbReference type="PROSITE" id="PS51529"/>
    </source>
</evidence>
<evidence type="ECO:0000313" key="9">
    <source>
        <dbReference type="Proteomes" id="UP000694892"/>
    </source>
</evidence>
<evidence type="ECO:0000256" key="2">
    <source>
        <dbReference type="ARBA" id="ARBA00022525"/>
    </source>
</evidence>
<sequence length="355" mass="38784">MNRHYSYVSGTPWPFLKLNSNSHSLERVSASLYFLLFWLRFGGRIVDCDSPEANDAALEALHYINTNHHHGYKFVVNQVEEVHVQPETANGEIFYVELDLLESKCPWVSPTPVENCPVRPREEQAVEGDCKVKLQKQGGNFTVLGVSCKSKPDSAENVFLACPTCSLLAPLNDTQVVHAVDAALLNFNNGNNTVHFKLHEIGRAQIQGPANIKAQVEFVIAASNCSKEEANAALDSCVALTGQGAYYGSCAASVTKLPGAQDEEIDVQCTVYDPQVDQTGVPSSGVPAQPSVVHGHFHHNLRHSSLGPHSSESNSAEKLLHLHHPKTPTKRSLGKKHADPNALVRPLCPGKKNFF</sequence>
<evidence type="ECO:0000256" key="3">
    <source>
        <dbReference type="ARBA" id="ARBA00022729"/>
    </source>
</evidence>
<dbReference type="CDD" id="cd00042">
    <property type="entry name" value="CY"/>
    <property type="match status" value="2"/>
</dbReference>
<dbReference type="EMBL" id="CM004475">
    <property type="protein sequence ID" value="OCT78561.1"/>
    <property type="molecule type" value="Genomic_DNA"/>
</dbReference>
<dbReference type="SUPFAM" id="SSF54403">
    <property type="entry name" value="Cystatin/monellin"/>
    <property type="match status" value="2"/>
</dbReference>
<evidence type="ECO:0000313" key="8">
    <source>
        <dbReference type="EMBL" id="OCT78561.1"/>
    </source>
</evidence>
<dbReference type="AlphaFoldDB" id="A0A974CTW0"/>
<dbReference type="PANTHER" id="PTHR13814:SF6">
    <property type="entry name" value="ALPHA-2-HS-GLYCOPROTEIN"/>
    <property type="match status" value="1"/>
</dbReference>
<protein>
    <recommendedName>
        <fullName evidence="7">Cystatin fetuin-A-type domain-containing protein</fullName>
    </recommendedName>
</protein>
<dbReference type="GO" id="GO:0004869">
    <property type="term" value="F:cysteine-type endopeptidase inhibitor activity"/>
    <property type="evidence" value="ECO:0007669"/>
    <property type="project" value="InterPro"/>
</dbReference>
<keyword evidence="6" id="KW-0325">Glycoprotein</keyword>
<keyword evidence="3" id="KW-0732">Signal</keyword>